<dbReference type="EMBL" id="WAEL01000001">
    <property type="protein sequence ID" value="NID09316.1"/>
    <property type="molecule type" value="Genomic_DNA"/>
</dbReference>
<comment type="subcellular location">
    <subcellularLocation>
        <location evidence="1">Cell outer membrane</location>
    </subcellularLocation>
</comment>
<dbReference type="InterPro" id="IPR033985">
    <property type="entry name" value="SusD-like_N"/>
</dbReference>
<evidence type="ECO:0000256" key="4">
    <source>
        <dbReference type="ARBA" id="ARBA00023136"/>
    </source>
</evidence>
<dbReference type="SUPFAM" id="SSF48452">
    <property type="entry name" value="TPR-like"/>
    <property type="match status" value="1"/>
</dbReference>
<feature type="domain" description="SusD-like N-terminal" evidence="7">
    <location>
        <begin position="78"/>
        <end position="224"/>
    </location>
</feature>
<name>A0ABX0QB94_9BACT</name>
<reference evidence="8" key="1">
    <citation type="submission" date="2024-05" db="EMBL/GenBank/DDBJ databases">
        <authorList>
            <person name="Jung D.-H."/>
        </authorList>
    </citation>
    <scope>NUCLEOTIDE SEQUENCE</scope>
    <source>
        <strain evidence="8">JA-25</strain>
    </source>
</reference>
<evidence type="ECO:0000256" key="2">
    <source>
        <dbReference type="ARBA" id="ARBA00006275"/>
    </source>
</evidence>
<comment type="caution">
    <text evidence="8">The sequence shown here is derived from an EMBL/GenBank/DDBJ whole genome shotgun (WGS) entry which is preliminary data.</text>
</comment>
<organism evidence="8 9">
    <name type="scientific">Fibrivirga algicola</name>
    <dbReference type="NCBI Taxonomy" id="2950420"/>
    <lineage>
        <taxon>Bacteria</taxon>
        <taxon>Pseudomonadati</taxon>
        <taxon>Bacteroidota</taxon>
        <taxon>Cytophagia</taxon>
        <taxon>Cytophagales</taxon>
        <taxon>Spirosomataceae</taxon>
        <taxon>Fibrivirga</taxon>
    </lineage>
</organism>
<proteinExistence type="inferred from homology"/>
<comment type="similarity">
    <text evidence="2">Belongs to the SusD family.</text>
</comment>
<gene>
    <name evidence="8" type="ORF">F7231_03975</name>
</gene>
<keyword evidence="3" id="KW-0732">Signal</keyword>
<evidence type="ECO:0000313" key="9">
    <source>
        <dbReference type="Proteomes" id="UP000606008"/>
    </source>
</evidence>
<keyword evidence="5" id="KW-0998">Cell outer membrane</keyword>
<dbReference type="RefSeq" id="WP_166690957.1">
    <property type="nucleotide sequence ID" value="NZ_WAEL01000001.1"/>
</dbReference>
<dbReference type="PROSITE" id="PS51257">
    <property type="entry name" value="PROKAR_LIPOPROTEIN"/>
    <property type="match status" value="1"/>
</dbReference>
<evidence type="ECO:0000313" key="8">
    <source>
        <dbReference type="EMBL" id="NID09316.1"/>
    </source>
</evidence>
<evidence type="ECO:0000259" key="6">
    <source>
        <dbReference type="Pfam" id="PF07980"/>
    </source>
</evidence>
<dbReference type="CDD" id="cd08977">
    <property type="entry name" value="SusD"/>
    <property type="match status" value="1"/>
</dbReference>
<evidence type="ECO:0000259" key="7">
    <source>
        <dbReference type="Pfam" id="PF14322"/>
    </source>
</evidence>
<keyword evidence="9" id="KW-1185">Reference proteome</keyword>
<sequence>MKTLTLTTAAVLLCISFISCEKDYLSFDFTDGNIRNSAEIWSSDRNTRGFLSNAYFGLLNRYNLDGNGSMYSQGSDEAVNSNLGSSINIFNNDTWGSLRTVDDQYANMYNYLRRVNLFLENSRGSGVIPATDIPKLRGEAFFLRALYHFELMKRYGSIILATRSYTIEDNLDVPRDPFDKVVSQIVADCDSAAAVLTTAIVDQSTGDKGRASKTAALALKSRTLLYAASPLNNATNDLSKWQRAADASKELISLGKHSLLTQAQLPNLWNYGSLAYNAETIFATQADNNNTLELNNAPISYDGGRGRTNPTQELVDAFDMRTSGKPITDPTSGYNPAAPYTDRDPRLSLFIVLNNVNFKGRAVETFEGGKDNVPINVNNTKTGYYMRKFLVESAFWGVGTAINVRRPWVLFRYAEVLLNNAEALNEAQGPVAEVYTSVNAIRTRVGMPALPAGLTKDQMRERIQKERQVELCFEDHRFFDVRRWKKGEQLFNRPVTGMRITKTGTTFAYERFQVENRIFTAKHYYFPIPQTELNRAPLNLKQNPGW</sequence>
<evidence type="ECO:0000256" key="3">
    <source>
        <dbReference type="ARBA" id="ARBA00022729"/>
    </source>
</evidence>
<dbReference type="InterPro" id="IPR011990">
    <property type="entry name" value="TPR-like_helical_dom_sf"/>
</dbReference>
<dbReference type="Gene3D" id="1.25.40.390">
    <property type="match status" value="1"/>
</dbReference>
<keyword evidence="4" id="KW-0472">Membrane</keyword>
<dbReference type="Pfam" id="PF14322">
    <property type="entry name" value="SusD-like_3"/>
    <property type="match status" value="1"/>
</dbReference>
<evidence type="ECO:0000256" key="5">
    <source>
        <dbReference type="ARBA" id="ARBA00023237"/>
    </source>
</evidence>
<protein>
    <submittedName>
        <fullName evidence="8">RagB/SusD family nutrient uptake outer membrane protein</fullName>
    </submittedName>
</protein>
<feature type="domain" description="RagB/SusD" evidence="6">
    <location>
        <begin position="285"/>
        <end position="546"/>
    </location>
</feature>
<evidence type="ECO:0000256" key="1">
    <source>
        <dbReference type="ARBA" id="ARBA00004442"/>
    </source>
</evidence>
<dbReference type="Proteomes" id="UP000606008">
    <property type="component" value="Unassembled WGS sequence"/>
</dbReference>
<dbReference type="Pfam" id="PF07980">
    <property type="entry name" value="SusD_RagB"/>
    <property type="match status" value="1"/>
</dbReference>
<dbReference type="InterPro" id="IPR012944">
    <property type="entry name" value="SusD_RagB_dom"/>
</dbReference>
<accession>A0ABX0QB94</accession>